<evidence type="ECO:0000313" key="3">
    <source>
        <dbReference type="Proteomes" id="UP000001798"/>
    </source>
</evidence>
<dbReference type="AlphaFoldDB" id="A0A384JG18"/>
<name>A0A384JG18_BOTFB</name>
<evidence type="ECO:0000256" key="1">
    <source>
        <dbReference type="SAM" id="Phobius"/>
    </source>
</evidence>
<dbReference type="KEGG" id="bfu:BCIN_04g06840"/>
<proteinExistence type="predicted"/>
<dbReference type="PANTHER" id="PTHR35340">
    <property type="entry name" value="PQQ ENZYME REPEAT PROTEIN-RELATED"/>
    <property type="match status" value="1"/>
</dbReference>
<keyword evidence="3" id="KW-1185">Reference proteome</keyword>
<dbReference type="Pfam" id="PF14269">
    <property type="entry name" value="Arylsulfotran_2"/>
    <property type="match status" value="1"/>
</dbReference>
<reference evidence="2 3" key="2">
    <citation type="journal article" date="2012" name="Eukaryot. Cell">
        <title>Genome update of Botrytis cinerea strains B05.10 and T4.</title>
        <authorList>
            <person name="Staats M."/>
            <person name="van Kan J.A."/>
        </authorList>
    </citation>
    <scope>NUCLEOTIDE SEQUENCE [LARGE SCALE GENOMIC DNA]</scope>
    <source>
        <strain evidence="2 3">B05.10</strain>
    </source>
</reference>
<dbReference type="GeneID" id="5429759"/>
<accession>A0A384JG18</accession>
<keyword evidence="1" id="KW-0472">Membrane</keyword>
<dbReference type="InterPro" id="IPR053143">
    <property type="entry name" value="Arylsulfate_ST"/>
</dbReference>
<protein>
    <recommendedName>
        <fullName evidence="4">Arylsulfotransferase protein</fullName>
    </recommendedName>
</protein>
<keyword evidence="1" id="KW-1133">Transmembrane helix</keyword>
<dbReference type="RefSeq" id="XP_001549274.2">
    <property type="nucleotide sequence ID" value="XM_001549224.2"/>
</dbReference>
<evidence type="ECO:0008006" key="4">
    <source>
        <dbReference type="Google" id="ProtNLM"/>
    </source>
</evidence>
<keyword evidence="1" id="KW-0812">Transmembrane</keyword>
<dbReference type="EMBL" id="CP009808">
    <property type="protein sequence ID" value="ATZ49553.1"/>
    <property type="molecule type" value="Genomic_DNA"/>
</dbReference>
<evidence type="ECO:0000313" key="2">
    <source>
        <dbReference type="EMBL" id="ATZ49553.1"/>
    </source>
</evidence>
<reference evidence="2 3" key="1">
    <citation type="journal article" date="2011" name="PLoS Genet.">
        <title>Genomic analysis of the necrotrophic fungal pathogens Sclerotinia sclerotiorum and Botrytis cinerea.</title>
        <authorList>
            <person name="Amselem J."/>
            <person name="Cuomo C.A."/>
            <person name="van Kan J.A."/>
            <person name="Viaud M."/>
            <person name="Benito E.P."/>
            <person name="Couloux A."/>
            <person name="Coutinho P.M."/>
            <person name="de Vries R.P."/>
            <person name="Dyer P.S."/>
            <person name="Fillinger S."/>
            <person name="Fournier E."/>
            <person name="Gout L."/>
            <person name="Hahn M."/>
            <person name="Kohn L."/>
            <person name="Lapalu N."/>
            <person name="Plummer K.M."/>
            <person name="Pradier J.M."/>
            <person name="Quevillon E."/>
            <person name="Sharon A."/>
            <person name="Simon A."/>
            <person name="ten Have A."/>
            <person name="Tudzynski B."/>
            <person name="Tudzynski P."/>
            <person name="Wincker P."/>
            <person name="Andrew M."/>
            <person name="Anthouard V."/>
            <person name="Beever R.E."/>
            <person name="Beffa R."/>
            <person name="Benoit I."/>
            <person name="Bouzid O."/>
            <person name="Brault B."/>
            <person name="Chen Z."/>
            <person name="Choquer M."/>
            <person name="Collemare J."/>
            <person name="Cotton P."/>
            <person name="Danchin E.G."/>
            <person name="Da Silva C."/>
            <person name="Gautier A."/>
            <person name="Giraud C."/>
            <person name="Giraud T."/>
            <person name="Gonzalez C."/>
            <person name="Grossetete S."/>
            <person name="Guldener U."/>
            <person name="Henrissat B."/>
            <person name="Howlett B.J."/>
            <person name="Kodira C."/>
            <person name="Kretschmer M."/>
            <person name="Lappartient A."/>
            <person name="Leroch M."/>
            <person name="Levis C."/>
            <person name="Mauceli E."/>
            <person name="Neuveglise C."/>
            <person name="Oeser B."/>
            <person name="Pearson M."/>
            <person name="Poulain J."/>
            <person name="Poussereau N."/>
            <person name="Quesneville H."/>
            <person name="Rascle C."/>
            <person name="Schumacher J."/>
            <person name="Segurens B."/>
            <person name="Sexton A."/>
            <person name="Silva E."/>
            <person name="Sirven C."/>
            <person name="Soanes D.M."/>
            <person name="Talbot N.J."/>
            <person name="Templeton M."/>
            <person name="Yandava C."/>
            <person name="Yarden O."/>
            <person name="Zeng Q."/>
            <person name="Rollins J.A."/>
            <person name="Lebrun M.H."/>
            <person name="Dickman M."/>
        </authorList>
    </citation>
    <scope>NUCLEOTIDE SEQUENCE [LARGE SCALE GENOMIC DNA]</scope>
    <source>
        <strain evidence="2 3">B05.10</strain>
    </source>
</reference>
<dbReference type="OrthoDB" id="5427350at2759"/>
<dbReference type="VEuPathDB" id="FungiDB:Bcin04g06840"/>
<organism evidence="2 3">
    <name type="scientific">Botryotinia fuckeliana (strain B05.10)</name>
    <name type="common">Noble rot fungus</name>
    <name type="synonym">Botrytis cinerea</name>
    <dbReference type="NCBI Taxonomy" id="332648"/>
    <lineage>
        <taxon>Eukaryota</taxon>
        <taxon>Fungi</taxon>
        <taxon>Dikarya</taxon>
        <taxon>Ascomycota</taxon>
        <taxon>Pezizomycotina</taxon>
        <taxon>Leotiomycetes</taxon>
        <taxon>Helotiales</taxon>
        <taxon>Sclerotiniaceae</taxon>
        <taxon>Botrytis</taxon>
    </lineage>
</organism>
<reference evidence="2 3" key="3">
    <citation type="journal article" date="2017" name="Mol. Plant Pathol.">
        <title>A gapless genome sequence of the fungus Botrytis cinerea.</title>
        <authorList>
            <person name="Van Kan J.A."/>
            <person name="Stassen J.H."/>
            <person name="Mosbach A."/>
            <person name="Van Der Lee T.A."/>
            <person name="Faino L."/>
            <person name="Farmer A.D."/>
            <person name="Papasotiriou D.G."/>
            <person name="Zhou S."/>
            <person name="Seidl M.F."/>
            <person name="Cottam E."/>
            <person name="Edel D."/>
            <person name="Hahn M."/>
            <person name="Schwartz D.C."/>
            <person name="Dietrich R.A."/>
            <person name="Widdison S."/>
            <person name="Scalliet G."/>
        </authorList>
    </citation>
    <scope>NUCLEOTIDE SEQUENCE [LARGE SCALE GENOMIC DNA]</scope>
    <source>
        <strain evidence="2 3">B05.10</strain>
    </source>
</reference>
<dbReference type="PANTHER" id="PTHR35340:SF5">
    <property type="entry name" value="ASST-DOMAIN-CONTAINING PROTEIN"/>
    <property type="match status" value="1"/>
</dbReference>
<dbReference type="InterPro" id="IPR039535">
    <property type="entry name" value="ASST-like"/>
</dbReference>
<feature type="transmembrane region" description="Helical" evidence="1">
    <location>
        <begin position="538"/>
        <end position="560"/>
    </location>
</feature>
<gene>
    <name evidence="2" type="ORF">BCIN_04g06840</name>
</gene>
<feature type="transmembrane region" description="Helical" evidence="1">
    <location>
        <begin position="12"/>
        <end position="30"/>
    </location>
</feature>
<sequence>MFETHDRSTNMYSFMGFNIAITITILLFLLSNTPHYQVRADAGLITSVNYDTFNIGGFGDWPKQHYHSSDLTSPRFLVNKWNESATSNHSHIFMSPTLDGEEKSPMIFSAKDLSLVYADPTWHGGSDTKLQFYNGKPHLTFWSGIDFQGHGSGGGVMLNSSYDKVYNISVNSLAGGADGHEFQLTEDGGAMMNNYHTTIADCRPVGGPNGGKVLTGSFQEVDIETGWVRHTWNALDHFGLNESFTAYVDEEWGWDWFHMNSLQKTREGHYLISSRHLRMIAYINGTDGSKIWQVGGYNNDFTDLSDGNATNFAFQHHARFVNDDLTEITFFDNHNMYINSPTPNCTTDCSRGMKIKLNYHNMTVKLVHQFYHPKSVQAWAEGGIHALDNGNFLVGYGVVPSFVEFTETGEIAMEIQTRPWYVASGRGTDLYRVYKFDWVAQPSWKPVMVEVRQILYISWNGATEVDSWALYGGSSPTTMHHLLTMPKTGFETGVRPSNSSAFYQAIALDKDGNELDSTEILEMYRLSSPTLLRIPEEYLTAMRVFPFMWAAIMLISMALARSSLCIKLRKRIGGRGNEVGEGVEKESKSKLLP</sequence>
<dbReference type="Proteomes" id="UP000001798">
    <property type="component" value="Chromosome 4"/>
</dbReference>